<protein>
    <submittedName>
        <fullName evidence="8">MraY family glycosyltransferase</fullName>
    </submittedName>
</protein>
<dbReference type="CDD" id="cd06853">
    <property type="entry name" value="GT_WecA_like"/>
    <property type="match status" value="1"/>
</dbReference>
<dbReference type="PANTHER" id="PTHR22926:SF3">
    <property type="entry name" value="UNDECAPRENYL-PHOSPHATE ALPHA-N-ACETYLGLUCOSAMINYL 1-PHOSPHATE TRANSFERASE"/>
    <property type="match status" value="1"/>
</dbReference>
<dbReference type="Proteomes" id="UP001208017">
    <property type="component" value="Unassembled WGS sequence"/>
</dbReference>
<dbReference type="EMBL" id="JAPMLT010000004">
    <property type="protein sequence ID" value="MCX7570288.1"/>
    <property type="molecule type" value="Genomic_DNA"/>
</dbReference>
<feature type="transmembrane region" description="Helical" evidence="7">
    <location>
        <begin position="103"/>
        <end position="123"/>
    </location>
</feature>
<feature type="transmembrane region" description="Helical" evidence="7">
    <location>
        <begin position="6"/>
        <end position="25"/>
    </location>
</feature>
<evidence type="ECO:0000313" key="9">
    <source>
        <dbReference type="Proteomes" id="UP001208017"/>
    </source>
</evidence>
<evidence type="ECO:0000256" key="5">
    <source>
        <dbReference type="ARBA" id="ARBA00022989"/>
    </source>
</evidence>
<comment type="subcellular location">
    <subcellularLocation>
        <location evidence="1">Cell membrane</location>
        <topology evidence="1">Multi-pass membrane protein</topology>
    </subcellularLocation>
</comment>
<sequence>MIELIVGVIAFFTAWLLVPPLRKLAFQYKFVDLPNPRKVHKEPLPLLGGAAIFGGFLLATLLVQERWAEGAQAYTGLVIGAALLFAIGLVDDWFKTRGKDFPAAPRFVIHILAAWAVIAYGGAVQGFTMPFPEPHYVALPQTLSYIVTILWIVGVINVFNFLDGIDGLAGGIAAISAMTLALVALFQGQVPSAIFAIALAGAALGFLRHNFYPARIIMGDAGSTLCGFLLAAISVIGAFKSVTAVSIFVPVLALGVPILDGVRVVIERMLKGQPPHKADRNHSHHKLLDAGFSQRQTVAILYMIGTCFSLTSLIVLLVER</sequence>
<feature type="transmembrane region" description="Helical" evidence="7">
    <location>
        <begin position="192"/>
        <end position="209"/>
    </location>
</feature>
<evidence type="ECO:0000256" key="7">
    <source>
        <dbReference type="SAM" id="Phobius"/>
    </source>
</evidence>
<proteinExistence type="predicted"/>
<feature type="transmembrane region" description="Helical" evidence="7">
    <location>
        <begin position="143"/>
        <end position="161"/>
    </location>
</feature>
<evidence type="ECO:0000313" key="8">
    <source>
        <dbReference type="EMBL" id="MCX7570288.1"/>
    </source>
</evidence>
<keyword evidence="4 7" id="KW-0812">Transmembrane</keyword>
<evidence type="ECO:0000256" key="6">
    <source>
        <dbReference type="ARBA" id="ARBA00023136"/>
    </source>
</evidence>
<name>A0ABT3X063_9BACL</name>
<reference evidence="8 9" key="1">
    <citation type="submission" date="2022-11" db="EMBL/GenBank/DDBJ databases">
        <title>Study of microbial diversity in lake waters.</title>
        <authorList>
            <person name="Zhang J."/>
        </authorList>
    </citation>
    <scope>NUCLEOTIDE SEQUENCE [LARGE SCALE GENOMIC DNA]</scope>
    <source>
        <strain evidence="8 9">DT12</strain>
    </source>
</reference>
<dbReference type="Pfam" id="PF00953">
    <property type="entry name" value="Glycos_transf_4"/>
    <property type="match status" value="1"/>
</dbReference>
<keyword evidence="9" id="KW-1185">Reference proteome</keyword>
<dbReference type="InterPro" id="IPR000715">
    <property type="entry name" value="Glycosyl_transferase_4"/>
</dbReference>
<comment type="caution">
    <text evidence="8">The sequence shown here is derived from an EMBL/GenBank/DDBJ whole genome shotgun (WGS) entry which is preliminary data.</text>
</comment>
<feature type="transmembrane region" description="Helical" evidence="7">
    <location>
        <begin position="299"/>
        <end position="318"/>
    </location>
</feature>
<keyword evidence="6 7" id="KW-0472">Membrane</keyword>
<accession>A0ABT3X063</accession>
<feature type="transmembrane region" description="Helical" evidence="7">
    <location>
        <begin position="70"/>
        <end position="91"/>
    </location>
</feature>
<organism evidence="8 9">
    <name type="scientific">Tumebacillus lacus</name>
    <dbReference type="NCBI Taxonomy" id="2995335"/>
    <lineage>
        <taxon>Bacteria</taxon>
        <taxon>Bacillati</taxon>
        <taxon>Bacillota</taxon>
        <taxon>Bacilli</taxon>
        <taxon>Bacillales</taxon>
        <taxon>Alicyclobacillaceae</taxon>
        <taxon>Tumebacillus</taxon>
    </lineage>
</organism>
<evidence type="ECO:0000256" key="4">
    <source>
        <dbReference type="ARBA" id="ARBA00022692"/>
    </source>
</evidence>
<keyword evidence="2" id="KW-1003">Cell membrane</keyword>
<feature type="transmembrane region" description="Helical" evidence="7">
    <location>
        <begin position="46"/>
        <end position="64"/>
    </location>
</feature>
<dbReference type="PANTHER" id="PTHR22926">
    <property type="entry name" value="PHOSPHO-N-ACETYLMURAMOYL-PENTAPEPTIDE-TRANSFERASE"/>
    <property type="match status" value="1"/>
</dbReference>
<evidence type="ECO:0000256" key="2">
    <source>
        <dbReference type="ARBA" id="ARBA00022475"/>
    </source>
</evidence>
<feature type="transmembrane region" description="Helical" evidence="7">
    <location>
        <begin position="221"/>
        <end position="239"/>
    </location>
</feature>
<keyword evidence="5 7" id="KW-1133">Transmembrane helix</keyword>
<evidence type="ECO:0000256" key="1">
    <source>
        <dbReference type="ARBA" id="ARBA00004651"/>
    </source>
</evidence>
<evidence type="ECO:0000256" key="3">
    <source>
        <dbReference type="ARBA" id="ARBA00022679"/>
    </source>
</evidence>
<keyword evidence="3" id="KW-0808">Transferase</keyword>
<dbReference type="RefSeq" id="WP_267151536.1">
    <property type="nucleotide sequence ID" value="NZ_JAPMLT010000004.1"/>
</dbReference>
<gene>
    <name evidence="8" type="ORF">OS242_09965</name>
</gene>
<feature type="transmembrane region" description="Helical" evidence="7">
    <location>
        <begin position="168"/>
        <end position="186"/>
    </location>
</feature>